<organism evidence="1 2">
    <name type="scientific">Niallia circulans</name>
    <name type="common">Bacillus circulans</name>
    <dbReference type="NCBI Taxonomy" id="1397"/>
    <lineage>
        <taxon>Bacteria</taxon>
        <taxon>Bacillati</taxon>
        <taxon>Bacillota</taxon>
        <taxon>Bacilli</taxon>
        <taxon>Bacillales</taxon>
        <taxon>Bacillaceae</taxon>
        <taxon>Niallia</taxon>
    </lineage>
</organism>
<evidence type="ECO:0000313" key="1">
    <source>
        <dbReference type="EMBL" id="TRZ38504.1"/>
    </source>
</evidence>
<protein>
    <submittedName>
        <fullName evidence="1">Uncharacterized protein</fullName>
    </submittedName>
</protein>
<comment type="caution">
    <text evidence="1">The sequence shown here is derived from an EMBL/GenBank/DDBJ whole genome shotgun (WGS) entry which is preliminary data.</text>
</comment>
<dbReference type="EMBL" id="RIBP01000004">
    <property type="protein sequence ID" value="TRZ38504.1"/>
    <property type="molecule type" value="Genomic_DNA"/>
</dbReference>
<dbReference type="AlphaFoldDB" id="A0A553SND1"/>
<gene>
    <name evidence="1" type="ORF">CEQ21_24260</name>
</gene>
<sequence length="75" mass="8527">MIIGDWVSKKAVFIGRIMLKSIFINNSDVQSGTGGYINFDNTPFIPIGDCIFPNGPITHIKREVLYEHLPYLFPR</sequence>
<dbReference type="Proteomes" id="UP000319837">
    <property type="component" value="Unassembled WGS sequence"/>
</dbReference>
<accession>A0A553SND1</accession>
<proteinExistence type="predicted"/>
<reference evidence="2" key="1">
    <citation type="submission" date="2018-10" db="EMBL/GenBank/DDBJ databases">
        <title>FDA dAtabase for Regulatory Grade micrObial Sequences (FDA-ARGOS): Supporting development and validation of Infectious Disease Dx tests.</title>
        <authorList>
            <person name="Minogue T."/>
            <person name="Wolcott M."/>
            <person name="Wasieloski L."/>
            <person name="Aguilar W."/>
            <person name="Moore D."/>
            <person name="Tallon L."/>
            <person name="Sadzewicz L."/>
            <person name="Sengamalay N."/>
            <person name="Ott S."/>
            <person name="Godinez A."/>
            <person name="Nagaraj S."/>
            <person name="Vavikolanu K."/>
            <person name="Vyas G."/>
            <person name="Nadendla S."/>
            <person name="George J."/>
            <person name="Sichtig H."/>
        </authorList>
    </citation>
    <scope>NUCLEOTIDE SEQUENCE [LARGE SCALE GENOMIC DNA]</scope>
    <source>
        <strain evidence="2">FDAARGOS_343</strain>
    </source>
</reference>
<name>A0A553SND1_NIACI</name>
<evidence type="ECO:0000313" key="2">
    <source>
        <dbReference type="Proteomes" id="UP000319837"/>
    </source>
</evidence>